<evidence type="ECO:0000313" key="2">
    <source>
        <dbReference type="Proteomes" id="UP000003917"/>
    </source>
</evidence>
<evidence type="ECO:0000313" key="1">
    <source>
        <dbReference type="EMBL" id="EIZ00252.1"/>
    </source>
</evidence>
<dbReference type="Proteomes" id="UP000003917">
    <property type="component" value="Unassembled WGS sequence"/>
</dbReference>
<protein>
    <submittedName>
        <fullName evidence="1">Uncharacterized protein</fullName>
    </submittedName>
</protein>
<comment type="caution">
    <text evidence="1">The sequence shown here is derived from an EMBL/GenBank/DDBJ whole genome shotgun (WGS) entry which is preliminary data.</text>
</comment>
<gene>
    <name evidence="1" type="ORF">HMPREF1080_01300</name>
</gene>
<name>I9VW68_BACFG</name>
<dbReference type="EMBL" id="AGXP01000016">
    <property type="protein sequence ID" value="EIZ00252.1"/>
    <property type="molecule type" value="Genomic_DNA"/>
</dbReference>
<accession>I9VW68</accession>
<dbReference type="RefSeq" id="WP_005800892.1">
    <property type="nucleotide sequence ID" value="NZ_JH724193.1"/>
</dbReference>
<proteinExistence type="predicted"/>
<organism evidence="1 2">
    <name type="scientific">Bacteroides fragilis CL05T12C13</name>
    <dbReference type="NCBI Taxonomy" id="997881"/>
    <lineage>
        <taxon>Bacteria</taxon>
        <taxon>Pseudomonadati</taxon>
        <taxon>Bacteroidota</taxon>
        <taxon>Bacteroidia</taxon>
        <taxon>Bacteroidales</taxon>
        <taxon>Bacteroidaceae</taxon>
        <taxon>Bacteroides</taxon>
    </lineage>
</organism>
<dbReference type="AlphaFoldDB" id="I9VW68"/>
<dbReference type="HOGENOM" id="CLU_1529598_0_0_10"/>
<sequence>MATVFQEQIEIRRKLALENIRKIPIACLIWGPNENAGTPTANCRKKLKDTLCELGHYACYSEELYDSTCDVSNLLQQVAQAEAFDIVFSIPDSPGSIAEIHQLARVPYIGPKIVAFLDSNWNDGFSNRALIDIQSPATCWVYPYESTKLLNTVIGVATDFVKRLQEAQYLNGRRI</sequence>
<reference evidence="1 2" key="1">
    <citation type="submission" date="2012-02" db="EMBL/GenBank/DDBJ databases">
        <title>The Genome Sequence of Bacteroides fragilis CL05T12C13.</title>
        <authorList>
            <consortium name="The Broad Institute Genome Sequencing Platform"/>
            <person name="Earl A."/>
            <person name="Ward D."/>
            <person name="Feldgarden M."/>
            <person name="Gevers D."/>
            <person name="Zitomersky N.L."/>
            <person name="Coyne M.J."/>
            <person name="Comstock L.E."/>
            <person name="Young S.K."/>
            <person name="Zeng Q."/>
            <person name="Gargeya S."/>
            <person name="Fitzgerald M."/>
            <person name="Haas B."/>
            <person name="Abouelleil A."/>
            <person name="Alvarado L."/>
            <person name="Arachchi H.M."/>
            <person name="Berlin A."/>
            <person name="Chapman S.B."/>
            <person name="Gearin G."/>
            <person name="Goldberg J."/>
            <person name="Griggs A."/>
            <person name="Gujja S."/>
            <person name="Hansen M."/>
            <person name="Heiman D."/>
            <person name="Howarth C."/>
            <person name="Larimer J."/>
            <person name="Lui A."/>
            <person name="MacDonald P.J.P."/>
            <person name="McCowen C."/>
            <person name="Montmayeur A."/>
            <person name="Murphy C."/>
            <person name="Neiman D."/>
            <person name="Pearson M."/>
            <person name="Priest M."/>
            <person name="Roberts A."/>
            <person name="Saif S."/>
            <person name="Shea T."/>
            <person name="Sisk P."/>
            <person name="Stolte C."/>
            <person name="Sykes S."/>
            <person name="Wortman J."/>
            <person name="Nusbaum C."/>
            <person name="Birren B."/>
        </authorList>
    </citation>
    <scope>NUCLEOTIDE SEQUENCE [LARGE SCALE GENOMIC DNA]</scope>
    <source>
        <strain evidence="1 2">CL05T12C13</strain>
    </source>
</reference>